<dbReference type="RefSeq" id="WP_263339312.1">
    <property type="nucleotide sequence ID" value="NZ_JAGSYH010000005.1"/>
</dbReference>
<evidence type="ECO:0000313" key="8">
    <source>
        <dbReference type="Proteomes" id="UP001596091"/>
    </source>
</evidence>
<protein>
    <submittedName>
        <fullName evidence="7">GntR family transcriptional regulator</fullName>
    </submittedName>
</protein>
<gene>
    <name evidence="7" type="ORF">ACFPT7_12045</name>
</gene>
<keyword evidence="8" id="KW-1185">Reference proteome</keyword>
<dbReference type="Gene3D" id="1.10.10.10">
    <property type="entry name" value="Winged helix-like DNA-binding domain superfamily/Winged helix DNA-binding domain"/>
    <property type="match status" value="1"/>
</dbReference>
<sequence>MARNSESDSSAGNRSDGGNKVEDRGRKRTPKHQVVFEYLHGRITSGEFKPGDRLPSEAELCKMFDASRITAAKAVLELQRLDLVTRRPGAGTHVKLQPQLEGRTFGLLIPELGLTEIFEPVCHGMARSAFARPHTLVWGSASGSEGANSHRESAELAEQMAHRFIAQNLSGVFFAPLELISDSEAANRRIVRSLERARVPVVLLDRCYLPYPERSSHDLVGIDNRCTGFKITDHLLRLGVTRLAFLGEEHAAQTVDARLTGFFEALRVHGIRPDGEWAWRGSPTDRSFAVRMLEKCRPQGVVCANDVTAARLMQTLLALGYRIPEDIRIVGIDDVKYASLLPVPLTTIHQNCAALGAVAMATMLDRVAHPELPVRDVLVPTRLVVRSSCGAQSTSSAINQ</sequence>
<feature type="region of interest" description="Disordered" evidence="5">
    <location>
        <begin position="1"/>
        <end position="28"/>
    </location>
</feature>
<accession>A0ABW1EG09</accession>
<dbReference type="SMART" id="SM00345">
    <property type="entry name" value="HTH_GNTR"/>
    <property type="match status" value="1"/>
</dbReference>
<organism evidence="7 8">
    <name type="scientific">Acidicapsa dinghuensis</name>
    <dbReference type="NCBI Taxonomy" id="2218256"/>
    <lineage>
        <taxon>Bacteria</taxon>
        <taxon>Pseudomonadati</taxon>
        <taxon>Acidobacteriota</taxon>
        <taxon>Terriglobia</taxon>
        <taxon>Terriglobales</taxon>
        <taxon>Acidobacteriaceae</taxon>
        <taxon>Acidicapsa</taxon>
    </lineage>
</organism>
<dbReference type="Gene3D" id="3.40.50.2300">
    <property type="match status" value="2"/>
</dbReference>
<evidence type="ECO:0000256" key="3">
    <source>
        <dbReference type="ARBA" id="ARBA00023125"/>
    </source>
</evidence>
<keyword evidence="1" id="KW-0678">Repressor</keyword>
<dbReference type="InterPro" id="IPR028082">
    <property type="entry name" value="Peripla_BP_I"/>
</dbReference>
<dbReference type="CDD" id="cd06267">
    <property type="entry name" value="PBP1_LacI_sugar_binding-like"/>
    <property type="match status" value="1"/>
</dbReference>
<dbReference type="InterPro" id="IPR036388">
    <property type="entry name" value="WH-like_DNA-bd_sf"/>
</dbReference>
<dbReference type="InterPro" id="IPR036390">
    <property type="entry name" value="WH_DNA-bd_sf"/>
</dbReference>
<comment type="caution">
    <text evidence="7">The sequence shown here is derived from an EMBL/GenBank/DDBJ whole genome shotgun (WGS) entry which is preliminary data.</text>
</comment>
<dbReference type="SUPFAM" id="SSF46785">
    <property type="entry name" value="Winged helix' DNA-binding domain"/>
    <property type="match status" value="1"/>
</dbReference>
<evidence type="ECO:0000313" key="7">
    <source>
        <dbReference type="EMBL" id="MFC5863028.1"/>
    </source>
</evidence>
<keyword evidence="3" id="KW-0238">DNA-binding</keyword>
<evidence type="ECO:0000256" key="4">
    <source>
        <dbReference type="ARBA" id="ARBA00023163"/>
    </source>
</evidence>
<dbReference type="PANTHER" id="PTHR30146:SF148">
    <property type="entry name" value="HTH-TYPE TRANSCRIPTIONAL REPRESSOR PURR-RELATED"/>
    <property type="match status" value="1"/>
</dbReference>
<proteinExistence type="predicted"/>
<feature type="domain" description="HTH gntR-type" evidence="6">
    <location>
        <begin position="29"/>
        <end position="97"/>
    </location>
</feature>
<reference evidence="8" key="1">
    <citation type="journal article" date="2019" name="Int. J. Syst. Evol. Microbiol.">
        <title>The Global Catalogue of Microorganisms (GCM) 10K type strain sequencing project: providing services to taxonomists for standard genome sequencing and annotation.</title>
        <authorList>
            <consortium name="The Broad Institute Genomics Platform"/>
            <consortium name="The Broad Institute Genome Sequencing Center for Infectious Disease"/>
            <person name="Wu L."/>
            <person name="Ma J."/>
        </authorList>
    </citation>
    <scope>NUCLEOTIDE SEQUENCE [LARGE SCALE GENOMIC DNA]</scope>
    <source>
        <strain evidence="8">JCM 4087</strain>
    </source>
</reference>
<keyword evidence="4" id="KW-0804">Transcription</keyword>
<name>A0ABW1EG09_9BACT</name>
<dbReference type="EMBL" id="JBHSPH010000003">
    <property type="protein sequence ID" value="MFC5863028.1"/>
    <property type="molecule type" value="Genomic_DNA"/>
</dbReference>
<dbReference type="PANTHER" id="PTHR30146">
    <property type="entry name" value="LACI-RELATED TRANSCRIPTIONAL REPRESSOR"/>
    <property type="match status" value="1"/>
</dbReference>
<evidence type="ECO:0000256" key="5">
    <source>
        <dbReference type="SAM" id="MobiDB-lite"/>
    </source>
</evidence>
<dbReference type="InterPro" id="IPR046335">
    <property type="entry name" value="LacI/GalR-like_sensor"/>
</dbReference>
<evidence type="ECO:0000256" key="1">
    <source>
        <dbReference type="ARBA" id="ARBA00022491"/>
    </source>
</evidence>
<dbReference type="Pfam" id="PF00392">
    <property type="entry name" value="GntR"/>
    <property type="match status" value="1"/>
</dbReference>
<dbReference type="Pfam" id="PF13377">
    <property type="entry name" value="Peripla_BP_3"/>
    <property type="match status" value="1"/>
</dbReference>
<dbReference type="CDD" id="cd07377">
    <property type="entry name" value="WHTH_GntR"/>
    <property type="match status" value="1"/>
</dbReference>
<dbReference type="SUPFAM" id="SSF53822">
    <property type="entry name" value="Periplasmic binding protein-like I"/>
    <property type="match status" value="1"/>
</dbReference>
<evidence type="ECO:0000259" key="6">
    <source>
        <dbReference type="PROSITE" id="PS50949"/>
    </source>
</evidence>
<evidence type="ECO:0000256" key="2">
    <source>
        <dbReference type="ARBA" id="ARBA00023015"/>
    </source>
</evidence>
<keyword evidence="2" id="KW-0805">Transcription regulation</keyword>
<dbReference type="Proteomes" id="UP001596091">
    <property type="component" value="Unassembled WGS sequence"/>
</dbReference>
<dbReference type="InterPro" id="IPR000524">
    <property type="entry name" value="Tscrpt_reg_HTH_GntR"/>
</dbReference>
<dbReference type="PROSITE" id="PS50949">
    <property type="entry name" value="HTH_GNTR"/>
    <property type="match status" value="1"/>
</dbReference>